<comment type="caution">
    <text evidence="1">The sequence shown here is derived from an EMBL/GenBank/DDBJ whole genome shotgun (WGS) entry which is preliminary data.</text>
</comment>
<organism evidence="1 2">
    <name type="scientific">Xenorhabdus bovienii str. feltiae Moldova</name>
    <dbReference type="NCBI Taxonomy" id="1398200"/>
    <lineage>
        <taxon>Bacteria</taxon>
        <taxon>Pseudomonadati</taxon>
        <taxon>Pseudomonadota</taxon>
        <taxon>Gammaproteobacteria</taxon>
        <taxon>Enterobacterales</taxon>
        <taxon>Morganellaceae</taxon>
        <taxon>Xenorhabdus</taxon>
    </lineage>
</organism>
<name>A0A077NPR5_XENBV</name>
<sequence length="105" mass="11951">MKKMPRHERKRLTEEIMRHNNSGVSNQAIKDTIEQGWYIKRYLIESIQKALRNHLRDFLIATGGFVGSGMTGTIRNPENILTSGNYMIGSIYSIAYGNPASYLSE</sequence>
<dbReference type="AlphaFoldDB" id="A0A077NPR5"/>
<dbReference type="EMBL" id="CBSV010000068">
    <property type="protein sequence ID" value="CDH00393.1"/>
    <property type="molecule type" value="Genomic_DNA"/>
</dbReference>
<accession>A0A077NPR5</accession>
<dbReference type="Proteomes" id="UP000028487">
    <property type="component" value="Unassembled WGS sequence"/>
</dbReference>
<reference evidence="1" key="1">
    <citation type="submission" date="2013-07" db="EMBL/GenBank/DDBJ databases">
        <title>Sub-species coevolution in mutualistic symbiosis.</title>
        <authorList>
            <person name="Murfin K."/>
            <person name="Klassen J."/>
            <person name="Lee M."/>
            <person name="Forst S."/>
            <person name="Stock P."/>
            <person name="Goodrich-Blair H."/>
        </authorList>
    </citation>
    <scope>NUCLEOTIDE SEQUENCE [LARGE SCALE GENOMIC DNA]</scope>
    <source>
        <strain evidence="1">Feltiae Moldova</strain>
    </source>
</reference>
<dbReference type="HOGENOM" id="CLU_2235543_0_0_6"/>
<evidence type="ECO:0000313" key="1">
    <source>
        <dbReference type="EMBL" id="CDH00393.1"/>
    </source>
</evidence>
<gene>
    <name evidence="1" type="ORF">XBFM1_160015</name>
</gene>
<evidence type="ECO:0000313" key="2">
    <source>
        <dbReference type="Proteomes" id="UP000028487"/>
    </source>
</evidence>
<proteinExistence type="predicted"/>
<protein>
    <submittedName>
        <fullName evidence="1">Uncharacterized protein</fullName>
    </submittedName>
</protein>